<comment type="subcellular location">
    <subcellularLocation>
        <location evidence="1">Cell membrane</location>
        <topology evidence="1">Multi-pass membrane protein</topology>
    </subcellularLocation>
</comment>
<comment type="caution">
    <text evidence="9">The sequence shown here is derived from an EMBL/GenBank/DDBJ whole genome shotgun (WGS) entry which is preliminary data.</text>
</comment>
<organism evidence="9 10">
    <name type="scientific">Hyunsoonleella pacifica</name>
    <dbReference type="NCBI Taxonomy" id="1080224"/>
    <lineage>
        <taxon>Bacteria</taxon>
        <taxon>Pseudomonadati</taxon>
        <taxon>Bacteroidota</taxon>
        <taxon>Flavobacteriia</taxon>
        <taxon>Flavobacteriales</taxon>
        <taxon>Flavobacteriaceae</taxon>
    </lineage>
</organism>
<keyword evidence="10" id="KW-1185">Reference proteome</keyword>
<keyword evidence="4 6" id="KW-1133">Transmembrane helix</keyword>
<dbReference type="AlphaFoldDB" id="A0A4Q9FKV6"/>
<evidence type="ECO:0000256" key="3">
    <source>
        <dbReference type="ARBA" id="ARBA00022692"/>
    </source>
</evidence>
<evidence type="ECO:0000256" key="1">
    <source>
        <dbReference type="ARBA" id="ARBA00004651"/>
    </source>
</evidence>
<feature type="transmembrane region" description="Helical" evidence="6">
    <location>
        <begin position="432"/>
        <end position="453"/>
    </location>
</feature>
<name>A0A4Q9FKV6_9FLAO</name>
<sequence>MVKNYIKIAFRNLLRHKSLTFINLLGLATGFAITLLIAQYVQFERSYEQMHPNADRTVRLTLNYLTGNTVTTQDSEMYPAAGSKLVDEVPEVEMYTRVYSIGEPNSPMQVGDQQFLMSKLYAVDPDFFNIFSYDFIYGNKDNLFKKPNEAVITESIALKYFNRIDVVGELLKSPGPNGDILYNIVGVTHDSPPNTHLKVDMLISYPTMFSDPEMLRRHGEKKDNWDGNNSYMYAQLVEGANYTNFTSSLDAFTKRLIAEEKIKSEAIVAQKITDIHLYSKKTFEPEPNGDARSVYFLFAVAVLIIISAFVNYINLTTSQALDRAKEVGVKKVLGSTKSQLRIQFLVESIMLNLLAGGLAVGLVAIVKPKFLALAGLPEHFSLFSNLSFWLLLLVFIVFGGILSGLYPAFVLSSFKPSTILKGNFSHSSKGNLLRKGLVVFQFAITTILLIQTFTVNEQIDFLRALDRGVNVEQSIVVEAPAKNAAQNYSAFKQNLLTNSNVKIVALSHTVPGQPSGALSTTADIRITGTTPDAYHNFYLTFIDKDYVPLLGVEMLTGTNFDEGTTPQKRDVIVNEKALEKWNITNPEEAISKKLSFWGAEWNIKGVVKNYHQQSPKSPILPMIHIFNNYFGSLATVQFSGGSPTENLKQVREAFNTIYPGAPFSYFFMDQEYDKQFKAEDRFKSVFMILTAFSMLIACLGLLGLASFSVAKRKKEIGIRKVVGASTATILILLSKDALKTVLISVIISVPITYLLLQNWLKNFAYRIDLNIWMFILPIFLVFLLVLLSISFKTVKTALMNPVNSLRSE</sequence>
<feature type="transmembrane region" description="Helical" evidence="6">
    <location>
        <begin position="771"/>
        <end position="791"/>
    </location>
</feature>
<feature type="transmembrane region" description="Helical" evidence="6">
    <location>
        <begin position="386"/>
        <end position="411"/>
    </location>
</feature>
<dbReference type="OrthoDB" id="8740261at2"/>
<feature type="transmembrane region" description="Helical" evidence="6">
    <location>
        <begin position="344"/>
        <end position="366"/>
    </location>
</feature>
<dbReference type="Pfam" id="PF12704">
    <property type="entry name" value="MacB_PCD"/>
    <property type="match status" value="1"/>
</dbReference>
<feature type="transmembrane region" description="Helical" evidence="6">
    <location>
        <begin position="685"/>
        <end position="705"/>
    </location>
</feature>
<feature type="transmembrane region" description="Helical" evidence="6">
    <location>
        <begin position="294"/>
        <end position="315"/>
    </location>
</feature>
<dbReference type="InterPro" id="IPR003838">
    <property type="entry name" value="ABC3_permease_C"/>
</dbReference>
<dbReference type="RefSeq" id="WP_130937463.1">
    <property type="nucleotide sequence ID" value="NZ_BMEE01000002.1"/>
</dbReference>
<feature type="domain" description="ABC3 transporter permease C-terminal" evidence="7">
    <location>
        <begin position="688"/>
        <end position="789"/>
    </location>
</feature>
<feature type="transmembrane region" description="Helical" evidence="6">
    <location>
        <begin position="21"/>
        <end position="41"/>
    </location>
</feature>
<keyword evidence="3 6" id="KW-0812">Transmembrane</keyword>
<evidence type="ECO:0000259" key="8">
    <source>
        <dbReference type="Pfam" id="PF12704"/>
    </source>
</evidence>
<protein>
    <submittedName>
        <fullName evidence="9">ABC transporter permease</fullName>
    </submittedName>
</protein>
<evidence type="ECO:0000256" key="4">
    <source>
        <dbReference type="ARBA" id="ARBA00022989"/>
    </source>
</evidence>
<keyword evidence="2" id="KW-1003">Cell membrane</keyword>
<evidence type="ECO:0000313" key="9">
    <source>
        <dbReference type="EMBL" id="TBN14340.1"/>
    </source>
</evidence>
<dbReference type="InterPro" id="IPR050250">
    <property type="entry name" value="Macrolide_Exporter_MacB"/>
</dbReference>
<accession>A0A4Q9FKV6</accession>
<feature type="domain" description="ABC3 transporter permease C-terminal" evidence="7">
    <location>
        <begin position="299"/>
        <end position="412"/>
    </location>
</feature>
<reference evidence="9 10" key="1">
    <citation type="journal article" date="2015" name="Int. J. Syst. Evol. Microbiol.">
        <title>Hyunsoonleella pacifica sp. nov., isolated from seawater of South Pacific Gyre.</title>
        <authorList>
            <person name="Gao X."/>
            <person name="Zhang Z."/>
            <person name="Dai X."/>
            <person name="Zhang X.H."/>
        </authorList>
    </citation>
    <scope>NUCLEOTIDE SEQUENCE [LARGE SCALE GENOMIC DNA]</scope>
    <source>
        <strain evidence="9 10">SW033</strain>
    </source>
</reference>
<gene>
    <name evidence="9" type="ORF">EYD46_12240</name>
</gene>
<proteinExistence type="predicted"/>
<dbReference type="GO" id="GO:0022857">
    <property type="term" value="F:transmembrane transporter activity"/>
    <property type="evidence" value="ECO:0007669"/>
    <property type="project" value="TreeGrafter"/>
</dbReference>
<dbReference type="GO" id="GO:0005886">
    <property type="term" value="C:plasma membrane"/>
    <property type="evidence" value="ECO:0007669"/>
    <property type="project" value="UniProtKB-SubCell"/>
</dbReference>
<dbReference type="Pfam" id="PF02687">
    <property type="entry name" value="FtsX"/>
    <property type="match status" value="2"/>
</dbReference>
<evidence type="ECO:0000256" key="6">
    <source>
        <dbReference type="SAM" id="Phobius"/>
    </source>
</evidence>
<evidence type="ECO:0000256" key="2">
    <source>
        <dbReference type="ARBA" id="ARBA00022475"/>
    </source>
</evidence>
<keyword evidence="5 6" id="KW-0472">Membrane</keyword>
<dbReference type="Proteomes" id="UP000292372">
    <property type="component" value="Unassembled WGS sequence"/>
</dbReference>
<feature type="transmembrane region" description="Helical" evidence="6">
    <location>
        <begin position="740"/>
        <end position="759"/>
    </location>
</feature>
<evidence type="ECO:0000313" key="10">
    <source>
        <dbReference type="Proteomes" id="UP000292372"/>
    </source>
</evidence>
<dbReference type="PANTHER" id="PTHR30572:SF18">
    <property type="entry name" value="ABC-TYPE MACROLIDE FAMILY EXPORT SYSTEM PERMEASE COMPONENT 2"/>
    <property type="match status" value="1"/>
</dbReference>
<feature type="domain" description="MacB-like periplasmic core" evidence="8">
    <location>
        <begin position="20"/>
        <end position="249"/>
    </location>
</feature>
<dbReference type="PANTHER" id="PTHR30572">
    <property type="entry name" value="MEMBRANE COMPONENT OF TRANSPORTER-RELATED"/>
    <property type="match status" value="1"/>
</dbReference>
<dbReference type="InterPro" id="IPR025857">
    <property type="entry name" value="MacB_PCD"/>
</dbReference>
<evidence type="ECO:0000256" key="5">
    <source>
        <dbReference type="ARBA" id="ARBA00023136"/>
    </source>
</evidence>
<evidence type="ECO:0000259" key="7">
    <source>
        <dbReference type="Pfam" id="PF02687"/>
    </source>
</evidence>
<dbReference type="EMBL" id="SIRS01000005">
    <property type="protein sequence ID" value="TBN14340.1"/>
    <property type="molecule type" value="Genomic_DNA"/>
</dbReference>